<dbReference type="Proteomes" id="UP000215224">
    <property type="component" value="Chromosome"/>
</dbReference>
<protein>
    <submittedName>
        <fullName evidence="1">Uncharacterized protein</fullName>
    </submittedName>
</protein>
<dbReference type="KEGG" id="bcoh:BC6307_05775"/>
<sequence length="146" mass="16969">MIKLEFNGWKIEVDIAQTKSFYEKYHLITEDCSCHYCANYLLACDTFSLNIMGLFQSLGIDPKKEGEVFQHFQQEDGLHFYGGFYHIVGNILERSIGEGQVIDAIDGILFSFTEDCSLVPNKFTTPTIQMEFEMKIPWLLKEDYRK</sequence>
<organism evidence="1 2">
    <name type="scientific">Sutcliffiella cohnii</name>
    <dbReference type="NCBI Taxonomy" id="33932"/>
    <lineage>
        <taxon>Bacteria</taxon>
        <taxon>Bacillati</taxon>
        <taxon>Bacillota</taxon>
        <taxon>Bacilli</taxon>
        <taxon>Bacillales</taxon>
        <taxon>Bacillaceae</taxon>
        <taxon>Sutcliffiella</taxon>
    </lineage>
</organism>
<dbReference type="RefSeq" id="WP_066410842.1">
    <property type="nucleotide sequence ID" value="NZ_CP018866.1"/>
</dbReference>
<name>A0A223KMZ9_9BACI</name>
<gene>
    <name evidence="1" type="ORF">BC6307_05775</name>
</gene>
<dbReference type="STRING" id="1314751.GCA_001591425_00130"/>
<reference evidence="1 2" key="1">
    <citation type="submission" date="2016-12" db="EMBL/GenBank/DDBJ databases">
        <title>The whole genome sequencing and assembly of Bacillus cohnii DSM 6307T strain.</title>
        <authorList>
            <person name="Lee Y.-J."/>
            <person name="Yi H."/>
            <person name="Bahn Y.-S."/>
            <person name="Kim J.F."/>
            <person name="Lee D.-W."/>
        </authorList>
    </citation>
    <scope>NUCLEOTIDE SEQUENCE [LARGE SCALE GENOMIC DNA]</scope>
    <source>
        <strain evidence="1 2">DSM 6307</strain>
    </source>
</reference>
<evidence type="ECO:0000313" key="1">
    <source>
        <dbReference type="EMBL" id="AST90829.1"/>
    </source>
</evidence>
<accession>A0A223KMZ9</accession>
<proteinExistence type="predicted"/>
<evidence type="ECO:0000313" key="2">
    <source>
        <dbReference type="Proteomes" id="UP000215224"/>
    </source>
</evidence>
<keyword evidence="2" id="KW-1185">Reference proteome</keyword>
<dbReference type="AlphaFoldDB" id="A0A223KMZ9"/>
<dbReference type="EMBL" id="CP018866">
    <property type="protein sequence ID" value="AST90829.1"/>
    <property type="molecule type" value="Genomic_DNA"/>
</dbReference>